<dbReference type="EMBL" id="LR798431">
    <property type="protein sequence ID" value="CAB5231653.1"/>
    <property type="molecule type" value="Genomic_DNA"/>
</dbReference>
<proteinExistence type="predicted"/>
<feature type="domain" description="Putative regulatory protein FmdB zinc ribbon" evidence="1">
    <location>
        <begin position="1"/>
        <end position="41"/>
    </location>
</feature>
<dbReference type="EMBL" id="LR796983">
    <property type="protein sequence ID" value="CAB4179862.1"/>
    <property type="molecule type" value="Genomic_DNA"/>
</dbReference>
<dbReference type="EMBL" id="LR796915">
    <property type="protein sequence ID" value="CAB4174670.1"/>
    <property type="molecule type" value="Genomic_DNA"/>
</dbReference>
<accession>A0A6J5MIE7</accession>
<dbReference type="EMBL" id="LR796457">
    <property type="protein sequence ID" value="CAB4146022.1"/>
    <property type="molecule type" value="Genomic_DNA"/>
</dbReference>
<evidence type="ECO:0000313" key="7">
    <source>
        <dbReference type="EMBL" id="CAB4189041.1"/>
    </source>
</evidence>
<evidence type="ECO:0000313" key="8">
    <source>
        <dbReference type="EMBL" id="CAB4192695.1"/>
    </source>
</evidence>
<evidence type="ECO:0000313" key="2">
    <source>
        <dbReference type="EMBL" id="CAB4146022.1"/>
    </source>
</evidence>
<evidence type="ECO:0000313" key="3">
    <source>
        <dbReference type="EMBL" id="CAB4150992.1"/>
    </source>
</evidence>
<evidence type="ECO:0000313" key="6">
    <source>
        <dbReference type="EMBL" id="CAB4185503.1"/>
    </source>
</evidence>
<dbReference type="EMBL" id="LR797188">
    <property type="protein sequence ID" value="CAB4192695.1"/>
    <property type="molecule type" value="Genomic_DNA"/>
</dbReference>
<dbReference type="EMBL" id="LR797455">
    <property type="protein sequence ID" value="CAB4217945.1"/>
    <property type="molecule type" value="Genomic_DNA"/>
</dbReference>
<evidence type="ECO:0000259" key="1">
    <source>
        <dbReference type="SMART" id="SM00834"/>
    </source>
</evidence>
<protein>
    <submittedName>
        <fullName evidence="2">CxxC_CxxC_SSSS, putative regulatory protein, FmdB family</fullName>
    </submittedName>
</protein>
<reference evidence="2" key="1">
    <citation type="submission" date="2020-04" db="EMBL/GenBank/DDBJ databases">
        <authorList>
            <person name="Chiriac C."/>
            <person name="Salcher M."/>
            <person name="Ghai R."/>
            <person name="Kavagutti S V."/>
        </authorList>
    </citation>
    <scope>NUCLEOTIDE SEQUENCE</scope>
</reference>
<gene>
    <name evidence="5" type="ORF">UFOVP1032_136</name>
    <name evidence="6" type="ORF">UFOVP1125_52</name>
    <name evidence="7" type="ORF">UFOVP1173_150</name>
    <name evidence="8" type="ORF">UFOVP1241_68</name>
    <name evidence="9" type="ORF">UFOVP1491_136</name>
    <name evidence="10" type="ORF">UFOVP1579_136</name>
    <name evidence="2" type="ORF">UFOVP485_137</name>
    <name evidence="3" type="ORF">UFOVP575_89</name>
    <name evidence="4" type="ORF">UFOVP963_71</name>
</gene>
<sequence length="57" mass="6678">MPTYSYTCIQCDKDLERMTKIDYRDNQFCDTCGFRLARTIDRPGMVWSPTRNGGYSV</sequence>
<organism evidence="2">
    <name type="scientific">uncultured Caudovirales phage</name>
    <dbReference type="NCBI Taxonomy" id="2100421"/>
    <lineage>
        <taxon>Viruses</taxon>
        <taxon>Duplodnaviria</taxon>
        <taxon>Heunggongvirae</taxon>
        <taxon>Uroviricota</taxon>
        <taxon>Caudoviricetes</taxon>
        <taxon>Peduoviridae</taxon>
        <taxon>Maltschvirus</taxon>
        <taxon>Maltschvirus maltsch</taxon>
    </lineage>
</organism>
<dbReference type="SMART" id="SM00834">
    <property type="entry name" value="CxxC_CXXC_SSSS"/>
    <property type="match status" value="1"/>
</dbReference>
<evidence type="ECO:0000313" key="9">
    <source>
        <dbReference type="EMBL" id="CAB4217945.1"/>
    </source>
</evidence>
<evidence type="ECO:0000313" key="4">
    <source>
        <dbReference type="EMBL" id="CAB4174670.1"/>
    </source>
</evidence>
<dbReference type="InterPro" id="IPR013429">
    <property type="entry name" value="Regulatory_FmdB_Zinc_ribbon"/>
</dbReference>
<dbReference type="EMBL" id="LR797080">
    <property type="protein sequence ID" value="CAB4185503.1"/>
    <property type="molecule type" value="Genomic_DNA"/>
</dbReference>
<evidence type="ECO:0000313" key="10">
    <source>
        <dbReference type="EMBL" id="CAB5231653.1"/>
    </source>
</evidence>
<name>A0A6J5MIE7_9CAUD</name>
<dbReference type="EMBL" id="LR797131">
    <property type="protein sequence ID" value="CAB4189041.1"/>
    <property type="molecule type" value="Genomic_DNA"/>
</dbReference>
<dbReference type="NCBIfam" id="TIGR02605">
    <property type="entry name" value="CxxC_CxxC_SSSS"/>
    <property type="match status" value="1"/>
</dbReference>
<dbReference type="EMBL" id="LR796551">
    <property type="protein sequence ID" value="CAB4150992.1"/>
    <property type="molecule type" value="Genomic_DNA"/>
</dbReference>
<evidence type="ECO:0000313" key="5">
    <source>
        <dbReference type="EMBL" id="CAB4179862.1"/>
    </source>
</evidence>